<dbReference type="Proteomes" id="UP001160148">
    <property type="component" value="Unassembled WGS sequence"/>
</dbReference>
<organism evidence="1 2">
    <name type="scientific">Macrosiphum euphorbiae</name>
    <name type="common">potato aphid</name>
    <dbReference type="NCBI Taxonomy" id="13131"/>
    <lineage>
        <taxon>Eukaryota</taxon>
        <taxon>Metazoa</taxon>
        <taxon>Ecdysozoa</taxon>
        <taxon>Arthropoda</taxon>
        <taxon>Hexapoda</taxon>
        <taxon>Insecta</taxon>
        <taxon>Pterygota</taxon>
        <taxon>Neoptera</taxon>
        <taxon>Paraneoptera</taxon>
        <taxon>Hemiptera</taxon>
        <taxon>Sternorrhyncha</taxon>
        <taxon>Aphidomorpha</taxon>
        <taxon>Aphidoidea</taxon>
        <taxon>Aphididae</taxon>
        <taxon>Macrosiphini</taxon>
        <taxon>Macrosiphum</taxon>
    </lineage>
</organism>
<evidence type="ECO:0000313" key="2">
    <source>
        <dbReference type="Proteomes" id="UP001160148"/>
    </source>
</evidence>
<name>A0AAV0WSR5_9HEMI</name>
<dbReference type="EMBL" id="CARXXK010000002">
    <property type="protein sequence ID" value="CAI6358853.1"/>
    <property type="molecule type" value="Genomic_DNA"/>
</dbReference>
<accession>A0AAV0WSR5</accession>
<dbReference type="AlphaFoldDB" id="A0AAV0WSR5"/>
<comment type="caution">
    <text evidence="1">The sequence shown here is derived from an EMBL/GenBank/DDBJ whole genome shotgun (WGS) entry which is preliminary data.</text>
</comment>
<reference evidence="1 2" key="1">
    <citation type="submission" date="2023-01" db="EMBL/GenBank/DDBJ databases">
        <authorList>
            <person name="Whitehead M."/>
        </authorList>
    </citation>
    <scope>NUCLEOTIDE SEQUENCE [LARGE SCALE GENOMIC DNA]</scope>
</reference>
<sequence>MPSDDDCCLETDMLVETGGVIIDGSADSRARALCLAHHEGVSTVFTKKKSNVSSTRLWCVDGEVWET</sequence>
<evidence type="ECO:0000313" key="1">
    <source>
        <dbReference type="EMBL" id="CAI6358853.1"/>
    </source>
</evidence>
<proteinExistence type="predicted"/>
<keyword evidence="2" id="KW-1185">Reference proteome</keyword>
<gene>
    <name evidence="1" type="ORF">MEUPH1_LOCUS14323</name>
</gene>
<protein>
    <submittedName>
        <fullName evidence="1">Uncharacterized protein</fullName>
    </submittedName>
</protein>